<keyword evidence="2" id="KW-1185">Reference proteome</keyword>
<protein>
    <submittedName>
        <fullName evidence="1">Uncharacterized protein</fullName>
    </submittedName>
</protein>
<organism evidence="1 2">
    <name type="scientific">Cirrhinus mrigala</name>
    <name type="common">Mrigala</name>
    <dbReference type="NCBI Taxonomy" id="683832"/>
    <lineage>
        <taxon>Eukaryota</taxon>
        <taxon>Metazoa</taxon>
        <taxon>Chordata</taxon>
        <taxon>Craniata</taxon>
        <taxon>Vertebrata</taxon>
        <taxon>Euteleostomi</taxon>
        <taxon>Actinopterygii</taxon>
        <taxon>Neopterygii</taxon>
        <taxon>Teleostei</taxon>
        <taxon>Ostariophysi</taxon>
        <taxon>Cypriniformes</taxon>
        <taxon>Cyprinidae</taxon>
        <taxon>Labeoninae</taxon>
        <taxon>Labeonini</taxon>
        <taxon>Cirrhinus</taxon>
    </lineage>
</organism>
<dbReference type="EMBL" id="JAMKFB020000023">
    <property type="protein sequence ID" value="KAL0158282.1"/>
    <property type="molecule type" value="Genomic_DNA"/>
</dbReference>
<comment type="caution">
    <text evidence="1">The sequence shown here is derived from an EMBL/GenBank/DDBJ whole genome shotgun (WGS) entry which is preliminary data.</text>
</comment>
<dbReference type="AlphaFoldDB" id="A0ABD0N850"/>
<evidence type="ECO:0000313" key="2">
    <source>
        <dbReference type="Proteomes" id="UP001529510"/>
    </source>
</evidence>
<dbReference type="Proteomes" id="UP001529510">
    <property type="component" value="Unassembled WGS sequence"/>
</dbReference>
<accession>A0ABD0N850</accession>
<evidence type="ECO:0000313" key="1">
    <source>
        <dbReference type="EMBL" id="KAL0158282.1"/>
    </source>
</evidence>
<feature type="non-terminal residue" evidence="1">
    <location>
        <position position="1"/>
    </location>
</feature>
<sequence length="68" mass="7359">TLPLPGGADKCAPVGILQDEAMLSIYNVLRALDTHMSDADPCCLGDAQNSSLPLKMKWADLMCRPAWK</sequence>
<reference evidence="1 2" key="1">
    <citation type="submission" date="2024-05" db="EMBL/GenBank/DDBJ databases">
        <title>Genome sequencing and assembly of Indian major carp, Cirrhinus mrigala (Hamilton, 1822).</title>
        <authorList>
            <person name="Mohindra V."/>
            <person name="Chowdhury L.M."/>
            <person name="Lal K."/>
            <person name="Jena J.K."/>
        </authorList>
    </citation>
    <scope>NUCLEOTIDE SEQUENCE [LARGE SCALE GENOMIC DNA]</scope>
    <source>
        <strain evidence="1">CM1030</strain>
        <tissue evidence="1">Blood</tissue>
    </source>
</reference>
<name>A0ABD0N850_CIRMR</name>
<feature type="non-terminal residue" evidence="1">
    <location>
        <position position="68"/>
    </location>
</feature>
<gene>
    <name evidence="1" type="ORF">M9458_046358</name>
</gene>
<proteinExistence type="predicted"/>